<comment type="similarity">
    <text evidence="1">Belongs to the universal ribosomal protein uL1 family.</text>
</comment>
<evidence type="ECO:0000313" key="9">
    <source>
        <dbReference type="EMBL" id="KKQ90815.1"/>
    </source>
</evidence>
<dbReference type="SUPFAM" id="SSF56808">
    <property type="entry name" value="Ribosomal protein L1"/>
    <property type="match status" value="1"/>
</dbReference>
<feature type="region of interest" description="Disordered" evidence="8">
    <location>
        <begin position="1"/>
        <end position="47"/>
    </location>
</feature>
<keyword evidence="4 9" id="KW-0689">Ribosomal protein</keyword>
<evidence type="ECO:0000256" key="4">
    <source>
        <dbReference type="ARBA" id="ARBA00022980"/>
    </source>
</evidence>
<dbReference type="EMBL" id="LBVR01000028">
    <property type="protein sequence ID" value="KKQ90815.1"/>
    <property type="molecule type" value="Genomic_DNA"/>
</dbReference>
<dbReference type="AlphaFoldDB" id="A0A0G0LS68"/>
<dbReference type="PANTHER" id="PTHR36427:SF3">
    <property type="entry name" value="LARGE RIBOSOMAL SUBUNIT PROTEIN UL1M"/>
    <property type="match status" value="1"/>
</dbReference>
<evidence type="ECO:0000256" key="2">
    <source>
        <dbReference type="ARBA" id="ARBA00022491"/>
    </source>
</evidence>
<dbReference type="GO" id="GO:0005840">
    <property type="term" value="C:ribosome"/>
    <property type="evidence" value="ECO:0007669"/>
    <property type="project" value="UniProtKB-KW"/>
</dbReference>
<keyword evidence="2" id="KW-0678">Repressor</keyword>
<dbReference type="InterPro" id="IPR023674">
    <property type="entry name" value="Ribosomal_uL1-like"/>
</dbReference>
<evidence type="ECO:0000256" key="6">
    <source>
        <dbReference type="ARBA" id="ARBA00035241"/>
    </source>
</evidence>
<dbReference type="Gene3D" id="3.40.50.790">
    <property type="match status" value="1"/>
</dbReference>
<accession>A0A0G0LS68</accession>
<feature type="compositionally biased region" description="Polar residues" evidence="8">
    <location>
        <begin position="15"/>
        <end position="25"/>
    </location>
</feature>
<protein>
    <recommendedName>
        <fullName evidence="6">Large ribosomal subunit protein uL1</fullName>
    </recommendedName>
    <alternativeName>
        <fullName evidence="7">50S ribosomal protein L1</fullName>
    </alternativeName>
</protein>
<dbReference type="GO" id="GO:0006417">
    <property type="term" value="P:regulation of translation"/>
    <property type="evidence" value="ECO:0007669"/>
    <property type="project" value="UniProtKB-KW"/>
</dbReference>
<proteinExistence type="inferred from homology"/>
<evidence type="ECO:0000256" key="3">
    <source>
        <dbReference type="ARBA" id="ARBA00022845"/>
    </source>
</evidence>
<dbReference type="InterPro" id="IPR016095">
    <property type="entry name" value="Ribosomal_uL1_3-a/b-sand"/>
</dbReference>
<dbReference type="Proteomes" id="UP000033841">
    <property type="component" value="Unassembled WGS sequence"/>
</dbReference>
<gene>
    <name evidence="9" type="ORF">UT14_C0028G0005</name>
</gene>
<keyword evidence="3" id="KW-0810">Translation regulation</keyword>
<dbReference type="Pfam" id="PF00687">
    <property type="entry name" value="Ribosomal_L1"/>
    <property type="match status" value="1"/>
</dbReference>
<dbReference type="CDD" id="cd00403">
    <property type="entry name" value="Ribosomal_L1"/>
    <property type="match status" value="1"/>
</dbReference>
<evidence type="ECO:0000256" key="1">
    <source>
        <dbReference type="ARBA" id="ARBA00010531"/>
    </source>
</evidence>
<dbReference type="Gene3D" id="3.30.190.20">
    <property type="match status" value="1"/>
</dbReference>
<sequence>MSKTTKKSKVEESALETTRQAQNEIQPEAITEPVTTEEIDEKDAKSEVESKTPYLAAKKKIDHDKFYPIKKAVELVKQTSFSKFEGKIEAHINTFDIGTVGEITFPHLDRGSKKIVVLNDAILKDIKAGTIDFDILIATPATMPKLLPFARLLGPKGLMPNPKNGTLTDKPEDAVKKLSVAKTILKTEKKSAVVHTIVGKTSQEDQEIIANINELIRIIKPVKIKKLTICATMGPGIKIDINS</sequence>
<organism evidence="9 10">
    <name type="scientific">Candidatus Shapirobacteria bacterium GW2011_GWE1_38_92</name>
    <dbReference type="NCBI Taxonomy" id="1618489"/>
    <lineage>
        <taxon>Bacteria</taxon>
        <taxon>Candidatus Shapironibacteriota</taxon>
    </lineage>
</organism>
<evidence type="ECO:0000313" key="10">
    <source>
        <dbReference type="Proteomes" id="UP000033841"/>
    </source>
</evidence>
<reference evidence="9 10" key="1">
    <citation type="journal article" date="2015" name="Nature">
        <title>rRNA introns, odd ribosomes, and small enigmatic genomes across a large radiation of phyla.</title>
        <authorList>
            <person name="Brown C.T."/>
            <person name="Hug L.A."/>
            <person name="Thomas B.C."/>
            <person name="Sharon I."/>
            <person name="Castelle C.J."/>
            <person name="Singh A."/>
            <person name="Wilkins M.J."/>
            <person name="Williams K.H."/>
            <person name="Banfield J.F."/>
        </authorList>
    </citation>
    <scope>NUCLEOTIDE SEQUENCE [LARGE SCALE GENOMIC DNA]</scope>
</reference>
<dbReference type="GO" id="GO:1990904">
    <property type="term" value="C:ribonucleoprotein complex"/>
    <property type="evidence" value="ECO:0007669"/>
    <property type="project" value="UniProtKB-KW"/>
</dbReference>
<name>A0A0G0LS68_9BACT</name>
<keyword evidence="5" id="KW-0687">Ribonucleoprotein</keyword>
<evidence type="ECO:0000256" key="7">
    <source>
        <dbReference type="ARBA" id="ARBA00035452"/>
    </source>
</evidence>
<dbReference type="InterPro" id="IPR028364">
    <property type="entry name" value="Ribosomal_uL1/biogenesis"/>
</dbReference>
<evidence type="ECO:0000256" key="8">
    <source>
        <dbReference type="SAM" id="MobiDB-lite"/>
    </source>
</evidence>
<dbReference type="PATRIC" id="fig|1618489.3.peg.460"/>
<evidence type="ECO:0000256" key="5">
    <source>
        <dbReference type="ARBA" id="ARBA00023274"/>
    </source>
</evidence>
<dbReference type="PANTHER" id="PTHR36427">
    <property type="entry name" value="54S RIBOSOMAL PROTEIN L1, MITOCHONDRIAL"/>
    <property type="match status" value="1"/>
</dbReference>
<comment type="caution">
    <text evidence="9">The sequence shown here is derived from an EMBL/GenBank/DDBJ whole genome shotgun (WGS) entry which is preliminary data.</text>
</comment>